<name>A0ABQ6LNM3_9RHOB</name>
<organism evidence="1 2">
    <name type="scientific">Paralimibaculum aggregatum</name>
    <dbReference type="NCBI Taxonomy" id="3036245"/>
    <lineage>
        <taxon>Bacteria</taxon>
        <taxon>Pseudomonadati</taxon>
        <taxon>Pseudomonadota</taxon>
        <taxon>Alphaproteobacteria</taxon>
        <taxon>Rhodobacterales</taxon>
        <taxon>Paracoccaceae</taxon>
        <taxon>Paralimibaculum</taxon>
    </lineage>
</organism>
<sequence length="277" mass="30536">MSGSPAPKRHPARLHAIIAREARMAVVFRRGPTREVASLAWDLATDRLSLGHWFAGRIYERRCDISPDGRHMIVFAARHNRAPALHEETGGSWTAVSRMPWLTALDLWPKGNAWNGGGGFAGNRSYWLNGGHGEGRRGSGLALVPSPLGRQRNNECLGIYFPRLLRDGWEERSWSPDRATFAKPLAHGWVLHKIAEAGFPMPQGAGVYRDAHLLESPAGAVLAREGWEWAERDGADILYAEAGSLWRQPVPGPDRLAEPRLVADLTPMAFEARPAPG</sequence>
<gene>
    <name evidence="1" type="ORF">LNKW23_40260</name>
</gene>
<dbReference type="EMBL" id="BSYI01000043">
    <property type="protein sequence ID" value="GMG84810.1"/>
    <property type="molecule type" value="Genomic_DNA"/>
</dbReference>
<evidence type="ECO:0000313" key="2">
    <source>
        <dbReference type="Proteomes" id="UP001239909"/>
    </source>
</evidence>
<dbReference type="Proteomes" id="UP001239909">
    <property type="component" value="Unassembled WGS sequence"/>
</dbReference>
<proteinExistence type="predicted"/>
<protein>
    <submittedName>
        <fullName evidence="1">Uncharacterized protein</fullName>
    </submittedName>
</protein>
<evidence type="ECO:0000313" key="1">
    <source>
        <dbReference type="EMBL" id="GMG84810.1"/>
    </source>
</evidence>
<accession>A0ABQ6LNM3</accession>
<keyword evidence="2" id="KW-1185">Reference proteome</keyword>
<reference evidence="1 2" key="1">
    <citation type="submission" date="2023-04" db="EMBL/GenBank/DDBJ databases">
        <title>Marinoamorphus aggregata gen. nov., sp. Nov., isolate from tissue of brittle star Ophioplocus japonicus.</title>
        <authorList>
            <person name="Kawano K."/>
            <person name="Sawayama S."/>
            <person name="Nakagawa S."/>
        </authorList>
    </citation>
    <scope>NUCLEOTIDE SEQUENCE [LARGE SCALE GENOMIC DNA]</scope>
    <source>
        <strain evidence="1 2">NKW23</strain>
    </source>
</reference>
<dbReference type="RefSeq" id="WP_285673932.1">
    <property type="nucleotide sequence ID" value="NZ_BSYI01000043.1"/>
</dbReference>
<comment type="caution">
    <text evidence="1">The sequence shown here is derived from an EMBL/GenBank/DDBJ whole genome shotgun (WGS) entry which is preliminary data.</text>
</comment>